<dbReference type="SUPFAM" id="SSF50621">
    <property type="entry name" value="Alanine racemase C-terminal domain-like"/>
    <property type="match status" value="1"/>
</dbReference>
<evidence type="ECO:0000313" key="10">
    <source>
        <dbReference type="Proteomes" id="UP000728106"/>
    </source>
</evidence>
<comment type="pathway">
    <text evidence="4">Amino-acid biosynthesis; D-alanine biosynthesis; D-alanine from L-alanine: step 1/1.</text>
</comment>
<dbReference type="EMBL" id="JAAOCX010000008">
    <property type="protein sequence ID" value="MBJ7632835.1"/>
    <property type="molecule type" value="Genomic_DNA"/>
</dbReference>
<feature type="active site" description="Proton acceptor; specific for D-alanine" evidence="4">
    <location>
        <position position="39"/>
    </location>
</feature>
<dbReference type="InterPro" id="IPR000821">
    <property type="entry name" value="Ala_racemase"/>
</dbReference>
<dbReference type="CDD" id="cd00430">
    <property type="entry name" value="PLPDE_III_AR"/>
    <property type="match status" value="1"/>
</dbReference>
<accession>A0A4Z0RL53</accession>
<dbReference type="RefSeq" id="WP_112464016.1">
    <property type="nucleotide sequence ID" value="NZ_ALXJ01000030.1"/>
</dbReference>
<gene>
    <name evidence="9" type="primary">alr</name>
    <name evidence="9" type="ORF">HAU20_05185</name>
    <name evidence="8" type="ORF">HAU43_07025</name>
</gene>
<evidence type="ECO:0000313" key="9">
    <source>
        <dbReference type="EMBL" id="MBJ7638783.1"/>
    </source>
</evidence>
<comment type="similarity">
    <text evidence="4">Belongs to the alanine racemase family.</text>
</comment>
<sequence>MVVAVTRPTRLNISQAAVTHNVQQVRESAQASFVFLAVKANAYGFGLVPMSQAALAGGVDGLAVAVLDEGLALRQAGITAPILVLGITLPQYAKLLADNQVMATVGSLAWLETAAEYLSPDGPRLQVNLAVDTGMGRIGFRERATLETAIAYLKAHDDIFDYQSIMTHFSEADSTEEDYFHQQLHCWHALTDGLPMPPLVHLANSGAAMYHADEMPTDVIRAGTVVYGVEPSLGELRDDDYLEPVMTLETELVFVKRCHKGEGVSYGHTYYTEEGEWIGTVPVGYGDGLPRKMQGFEVIVNGERRPIVGKLAMDQMMISLPGELPIGTTVTIIGRQGDVENRLEDVADYVGLAPWEISTGLQERIYRQITD</sequence>
<comment type="catalytic activity">
    <reaction evidence="4">
        <text>L-alanine = D-alanine</text>
        <dbReference type="Rhea" id="RHEA:20249"/>
        <dbReference type="ChEBI" id="CHEBI:57416"/>
        <dbReference type="ChEBI" id="CHEBI:57972"/>
        <dbReference type="EC" id="5.1.1.1"/>
    </reaction>
</comment>
<dbReference type="PANTHER" id="PTHR30511:SF0">
    <property type="entry name" value="ALANINE RACEMASE, CATABOLIC-RELATED"/>
    <property type="match status" value="1"/>
</dbReference>
<dbReference type="FunFam" id="3.20.20.10:FF:000002">
    <property type="entry name" value="Alanine racemase"/>
    <property type="match status" value="1"/>
</dbReference>
<organism evidence="9 10">
    <name type="scientific">Weissella confusa</name>
    <name type="common">Lactobacillus confusus</name>
    <dbReference type="NCBI Taxonomy" id="1583"/>
    <lineage>
        <taxon>Bacteria</taxon>
        <taxon>Bacillati</taxon>
        <taxon>Bacillota</taxon>
        <taxon>Bacilli</taxon>
        <taxon>Lactobacillales</taxon>
        <taxon>Lactobacillaceae</taxon>
        <taxon>Weissella</taxon>
    </lineage>
</organism>
<evidence type="ECO:0000256" key="5">
    <source>
        <dbReference type="PIRSR" id="PIRSR600821-50"/>
    </source>
</evidence>
<evidence type="ECO:0000313" key="8">
    <source>
        <dbReference type="EMBL" id="MBJ7632835.1"/>
    </source>
</evidence>
<dbReference type="GO" id="GO:0030632">
    <property type="term" value="P:D-alanine biosynthetic process"/>
    <property type="evidence" value="ECO:0007669"/>
    <property type="project" value="UniProtKB-UniRule"/>
</dbReference>
<evidence type="ECO:0000256" key="3">
    <source>
        <dbReference type="ARBA" id="ARBA00023235"/>
    </source>
</evidence>
<dbReference type="InterPro" id="IPR029066">
    <property type="entry name" value="PLP-binding_barrel"/>
</dbReference>
<reference evidence="9" key="1">
    <citation type="submission" date="2020-02" db="EMBL/GenBank/DDBJ databases">
        <authorList>
            <person name="Fontana A."/>
            <person name="Patrone V."/>
            <person name="Morelli L."/>
        </authorList>
    </citation>
    <scope>NUCLEOTIDE SEQUENCE</scope>
    <source>
        <strain evidence="8">CCUG 30943</strain>
        <strain evidence="9">CCUG 43002</strain>
    </source>
</reference>
<dbReference type="NCBIfam" id="TIGR00492">
    <property type="entry name" value="alr"/>
    <property type="match status" value="1"/>
</dbReference>
<dbReference type="GO" id="GO:0008784">
    <property type="term" value="F:alanine racemase activity"/>
    <property type="evidence" value="ECO:0007669"/>
    <property type="project" value="UniProtKB-UniRule"/>
</dbReference>
<dbReference type="Gene3D" id="3.20.20.10">
    <property type="entry name" value="Alanine racemase"/>
    <property type="match status" value="1"/>
</dbReference>
<dbReference type="Pfam" id="PF00842">
    <property type="entry name" value="Ala_racemase_C"/>
    <property type="match status" value="1"/>
</dbReference>
<dbReference type="Proteomes" id="UP000808038">
    <property type="component" value="Unassembled WGS sequence"/>
</dbReference>
<name>A0A4Z0RL53_WEICO</name>
<dbReference type="HAMAP" id="MF_01201">
    <property type="entry name" value="Ala_racemase"/>
    <property type="match status" value="1"/>
</dbReference>
<dbReference type="EMBL" id="JAAOCP010000005">
    <property type="protein sequence ID" value="MBJ7638783.1"/>
    <property type="molecule type" value="Genomic_DNA"/>
</dbReference>
<comment type="cofactor">
    <cofactor evidence="1 4 5">
        <name>pyridoxal 5'-phosphate</name>
        <dbReference type="ChEBI" id="CHEBI:597326"/>
    </cofactor>
</comment>
<comment type="function">
    <text evidence="4">Catalyzes the interconversion of L-alanine and D-alanine. May also act on other amino acids.</text>
</comment>
<comment type="caution">
    <text evidence="9">The sequence shown here is derived from an EMBL/GenBank/DDBJ whole genome shotgun (WGS) entry which is preliminary data.</text>
</comment>
<keyword evidence="3 4" id="KW-0413">Isomerase</keyword>
<keyword evidence="10" id="KW-1185">Reference proteome</keyword>
<feature type="active site" description="Proton acceptor; specific for L-alanine" evidence="4">
    <location>
        <position position="266"/>
    </location>
</feature>
<dbReference type="PANTHER" id="PTHR30511">
    <property type="entry name" value="ALANINE RACEMASE"/>
    <property type="match status" value="1"/>
</dbReference>
<proteinExistence type="inferred from homology"/>
<dbReference type="Pfam" id="PF01168">
    <property type="entry name" value="Ala_racemase_N"/>
    <property type="match status" value="1"/>
</dbReference>
<evidence type="ECO:0000256" key="1">
    <source>
        <dbReference type="ARBA" id="ARBA00001933"/>
    </source>
</evidence>
<dbReference type="PRINTS" id="PR00992">
    <property type="entry name" value="ALARACEMASE"/>
</dbReference>
<dbReference type="SUPFAM" id="SSF51419">
    <property type="entry name" value="PLP-binding barrel"/>
    <property type="match status" value="1"/>
</dbReference>
<feature type="domain" description="Alanine racemase C-terminal" evidence="7">
    <location>
        <begin position="245"/>
        <end position="370"/>
    </location>
</feature>
<dbReference type="GO" id="GO:0009252">
    <property type="term" value="P:peptidoglycan biosynthetic process"/>
    <property type="evidence" value="ECO:0007669"/>
    <property type="project" value="TreeGrafter"/>
</dbReference>
<protein>
    <recommendedName>
        <fullName evidence="4">Alanine racemase</fullName>
        <ecNumber evidence="4">5.1.1.1</ecNumber>
    </recommendedName>
</protein>
<dbReference type="GO" id="GO:0030170">
    <property type="term" value="F:pyridoxal phosphate binding"/>
    <property type="evidence" value="ECO:0007669"/>
    <property type="project" value="UniProtKB-UniRule"/>
</dbReference>
<feature type="modified residue" description="N6-(pyridoxal phosphate)lysine" evidence="4 5">
    <location>
        <position position="39"/>
    </location>
</feature>
<dbReference type="Proteomes" id="UP000728106">
    <property type="component" value="Unassembled WGS sequence"/>
</dbReference>
<dbReference type="AlphaFoldDB" id="A0A4Z0RL53"/>
<dbReference type="InterPro" id="IPR001608">
    <property type="entry name" value="Ala_racemase_N"/>
</dbReference>
<dbReference type="EC" id="5.1.1.1" evidence="4"/>
<evidence type="ECO:0000259" key="7">
    <source>
        <dbReference type="SMART" id="SM01005"/>
    </source>
</evidence>
<dbReference type="SMART" id="SM01005">
    <property type="entry name" value="Ala_racemase_C"/>
    <property type="match status" value="1"/>
</dbReference>
<evidence type="ECO:0000256" key="6">
    <source>
        <dbReference type="PIRSR" id="PIRSR600821-52"/>
    </source>
</evidence>
<reference evidence="9 10" key="2">
    <citation type="journal article" date="2021" name="Int. J. Food Microbiol.">
        <title>Safety demonstration of a microbial species for use in the food chain: Weissella confusa.</title>
        <authorList>
            <person name="Bourdichon F."/>
            <person name="Patrone V."/>
            <person name="Fontana A."/>
            <person name="Milani G."/>
            <person name="Morelli L."/>
        </authorList>
    </citation>
    <scope>NUCLEOTIDE SEQUENCE [LARGE SCALE GENOMIC DNA]</scope>
    <source>
        <strain evidence="8">CCUG 30943</strain>
        <strain evidence="9 10">CCUG 43002</strain>
    </source>
</reference>
<feature type="binding site" evidence="4 6">
    <location>
        <position position="137"/>
    </location>
    <ligand>
        <name>substrate</name>
    </ligand>
</feature>
<dbReference type="GO" id="GO:0005829">
    <property type="term" value="C:cytosol"/>
    <property type="evidence" value="ECO:0007669"/>
    <property type="project" value="TreeGrafter"/>
</dbReference>
<dbReference type="InterPro" id="IPR009006">
    <property type="entry name" value="Ala_racemase/Decarboxylase_C"/>
</dbReference>
<feature type="binding site" evidence="4 6">
    <location>
        <position position="313"/>
    </location>
    <ligand>
        <name>substrate</name>
    </ligand>
</feature>
<evidence type="ECO:0000256" key="4">
    <source>
        <dbReference type="HAMAP-Rule" id="MF_01201"/>
    </source>
</evidence>
<dbReference type="Gene3D" id="2.40.37.10">
    <property type="entry name" value="Lyase, Ornithine Decarboxylase, Chain A, domain 1"/>
    <property type="match status" value="1"/>
</dbReference>
<evidence type="ECO:0000256" key="2">
    <source>
        <dbReference type="ARBA" id="ARBA00022898"/>
    </source>
</evidence>
<keyword evidence="2 4" id="KW-0663">Pyridoxal phosphate</keyword>
<dbReference type="InterPro" id="IPR011079">
    <property type="entry name" value="Ala_racemase_C"/>
</dbReference>